<dbReference type="GO" id="GO:0006826">
    <property type="term" value="P:iron ion transport"/>
    <property type="evidence" value="ECO:0007669"/>
    <property type="project" value="UniProtKB-KW"/>
</dbReference>
<keyword evidence="4" id="KW-0410">Iron transport</keyword>
<dbReference type="InterPro" id="IPR039426">
    <property type="entry name" value="TonB-dep_rcpt-like"/>
</dbReference>
<dbReference type="PROSITE" id="PS52016">
    <property type="entry name" value="TONB_DEPENDENT_REC_3"/>
    <property type="match status" value="1"/>
</dbReference>
<organism evidence="16 17">
    <name type="scientific">Komagataeibacter swingsii</name>
    <dbReference type="NCBI Taxonomy" id="215220"/>
    <lineage>
        <taxon>Bacteria</taxon>
        <taxon>Pseudomonadati</taxon>
        <taxon>Pseudomonadota</taxon>
        <taxon>Alphaproteobacteria</taxon>
        <taxon>Acetobacterales</taxon>
        <taxon>Acetobacteraceae</taxon>
        <taxon>Komagataeibacter</taxon>
    </lineage>
</organism>
<feature type="domain" description="TonB-dependent receptor plug" evidence="15">
    <location>
        <begin position="74"/>
        <end position="181"/>
    </location>
</feature>
<gene>
    <name evidence="16" type="ORF">HUK81_14070</name>
</gene>
<evidence type="ECO:0000256" key="10">
    <source>
        <dbReference type="ARBA" id="ARBA00023237"/>
    </source>
</evidence>
<dbReference type="EMBL" id="JABXXS010000040">
    <property type="protein sequence ID" value="NVN38046.1"/>
    <property type="molecule type" value="Genomic_DNA"/>
</dbReference>
<evidence type="ECO:0000313" key="16">
    <source>
        <dbReference type="EMBL" id="NVN38046.1"/>
    </source>
</evidence>
<keyword evidence="7" id="KW-0406">Ion transport</keyword>
<feature type="signal peptide" evidence="13">
    <location>
        <begin position="1"/>
        <end position="31"/>
    </location>
</feature>
<evidence type="ECO:0000313" key="17">
    <source>
        <dbReference type="Proteomes" id="UP000522590"/>
    </source>
</evidence>
<evidence type="ECO:0000256" key="6">
    <source>
        <dbReference type="ARBA" id="ARBA00023004"/>
    </source>
</evidence>
<comment type="similarity">
    <text evidence="11 12">Belongs to the TonB-dependent receptor family.</text>
</comment>
<keyword evidence="10 11" id="KW-0998">Cell outer membrane</keyword>
<evidence type="ECO:0000256" key="5">
    <source>
        <dbReference type="ARBA" id="ARBA00022692"/>
    </source>
</evidence>
<dbReference type="Pfam" id="PF07715">
    <property type="entry name" value="Plug"/>
    <property type="match status" value="1"/>
</dbReference>
<evidence type="ECO:0000256" key="12">
    <source>
        <dbReference type="RuleBase" id="RU003357"/>
    </source>
</evidence>
<dbReference type="Gene3D" id="2.40.170.20">
    <property type="entry name" value="TonB-dependent receptor, beta-barrel domain"/>
    <property type="match status" value="1"/>
</dbReference>
<comment type="caution">
    <text evidence="16">The sequence shown here is derived from an EMBL/GenBank/DDBJ whole genome shotgun (WGS) entry which is preliminary data.</text>
</comment>
<dbReference type="Pfam" id="PF00593">
    <property type="entry name" value="TonB_dep_Rec_b-barrel"/>
    <property type="match status" value="1"/>
</dbReference>
<evidence type="ECO:0000256" key="2">
    <source>
        <dbReference type="ARBA" id="ARBA00022448"/>
    </source>
</evidence>
<keyword evidence="9 11" id="KW-0472">Membrane</keyword>
<feature type="chain" id="PRO_5032772737" evidence="13">
    <location>
        <begin position="32"/>
        <end position="755"/>
    </location>
</feature>
<accession>A0A850P6U3</accession>
<dbReference type="AlphaFoldDB" id="A0A850P6U3"/>
<dbReference type="Proteomes" id="UP000522590">
    <property type="component" value="Unassembled WGS sequence"/>
</dbReference>
<sequence>MRPLISGRLLSFTSLATVSLIALFSGTPALAASAQQGNVAASTPFGTHQLSRKSARSTQNEVLKVTGSRRSASRNAAATVTSLSSDEIRSLNINNPKQVAAFVPGLTAVSATSGSNTIFSIRGVGLDDYSGTNMSGVGVYLDGVLSPYPVFYNGQILDVQTIDVDKGPQGFTSGRSTTGGAINVTSVKPSDKFGGYVNFGYSSYNTKKSSFAINIPISSKVQNRLAFSYTNGDGWQHDVATSNRYGAQDLLALRNLTRFVIDNQSDLLLNIHYTRDRSTPTVPQNPQADSFYGVSPSTYGTAPDAPANAVHVGSSFLPMRKEDGGGISLTYTRNFRLGQFVSTTGLDVYRRHFADNYDGESLHMGDYIWTDAYLAQSHDMHVVISPVKRLHLTAGVYQSYDKIDSDYNFEGQDLLANPNGVLSAHFRESNISVGTYINTVTTLTKGLEFIAAGRYSYDDRSYKGGTYDEGGVYGPAGQYVAALNETRDTNRFTGRVGLKYTFVPGNFVYGTISNGYKVGTYFTAPTASPEALAYVRPENLVAYEVGIKSSLLHGKVDLQGSLFDYEYHNRQTLMNVYTRNGLASSLGSIPRARTMGGELQGSWHSPVPGLDLRASFAYLDGQVKQTVSDLRGLTLLAPITRNSALPYSPRFSWSAMAHYQHDITEHYRVALQVSYSWKDNYLEALGDPNGKVGKISSLGLRMTVSPKNNRWEASVYVDNLQNKHSDAYSFTTFDGTRAQYIQTPRWVGMDLRYNL</sequence>
<keyword evidence="6" id="KW-0408">Iron</keyword>
<keyword evidence="16" id="KW-0675">Receptor</keyword>
<evidence type="ECO:0000256" key="7">
    <source>
        <dbReference type="ARBA" id="ARBA00023065"/>
    </source>
</evidence>
<comment type="subcellular location">
    <subcellularLocation>
        <location evidence="1 11">Cell outer membrane</location>
        <topology evidence="1 11">Multi-pass membrane protein</topology>
    </subcellularLocation>
</comment>
<evidence type="ECO:0000256" key="13">
    <source>
        <dbReference type="SAM" id="SignalP"/>
    </source>
</evidence>
<evidence type="ECO:0000256" key="8">
    <source>
        <dbReference type="ARBA" id="ARBA00023077"/>
    </source>
</evidence>
<evidence type="ECO:0000256" key="1">
    <source>
        <dbReference type="ARBA" id="ARBA00004571"/>
    </source>
</evidence>
<evidence type="ECO:0000256" key="4">
    <source>
        <dbReference type="ARBA" id="ARBA00022496"/>
    </source>
</evidence>
<feature type="domain" description="TonB-dependent receptor-like beta-barrel" evidence="14">
    <location>
        <begin position="267"/>
        <end position="720"/>
    </location>
</feature>
<evidence type="ECO:0000259" key="14">
    <source>
        <dbReference type="Pfam" id="PF00593"/>
    </source>
</evidence>
<dbReference type="PANTHER" id="PTHR32552:SF81">
    <property type="entry name" value="TONB-DEPENDENT OUTER MEMBRANE RECEPTOR"/>
    <property type="match status" value="1"/>
</dbReference>
<evidence type="ECO:0000256" key="11">
    <source>
        <dbReference type="PROSITE-ProRule" id="PRU01360"/>
    </source>
</evidence>
<dbReference type="GO" id="GO:0009279">
    <property type="term" value="C:cell outer membrane"/>
    <property type="evidence" value="ECO:0007669"/>
    <property type="project" value="UniProtKB-SubCell"/>
</dbReference>
<evidence type="ECO:0000256" key="3">
    <source>
        <dbReference type="ARBA" id="ARBA00022452"/>
    </source>
</evidence>
<reference evidence="16 17" key="1">
    <citation type="submission" date="2020-06" db="EMBL/GenBank/DDBJ databases">
        <title>Description of novel acetic acid bacteria.</title>
        <authorList>
            <person name="Sombolestani A."/>
        </authorList>
    </citation>
    <scope>NUCLEOTIDE SEQUENCE [LARGE SCALE GENOMIC DNA]</scope>
    <source>
        <strain evidence="16 17">LMG 25</strain>
    </source>
</reference>
<proteinExistence type="inferred from homology"/>
<protein>
    <submittedName>
        <fullName evidence="16">TonB-dependent receptor plug domain-containing protein</fullName>
    </submittedName>
</protein>
<evidence type="ECO:0000256" key="9">
    <source>
        <dbReference type="ARBA" id="ARBA00023136"/>
    </source>
</evidence>
<keyword evidence="2 11" id="KW-0813">Transport</keyword>
<name>A0A850P6U3_9PROT</name>
<dbReference type="PANTHER" id="PTHR32552">
    <property type="entry name" value="FERRICHROME IRON RECEPTOR-RELATED"/>
    <property type="match status" value="1"/>
</dbReference>
<keyword evidence="5 11" id="KW-0812">Transmembrane</keyword>
<keyword evidence="3 11" id="KW-1134">Transmembrane beta strand</keyword>
<evidence type="ECO:0000259" key="15">
    <source>
        <dbReference type="Pfam" id="PF07715"/>
    </source>
</evidence>
<dbReference type="InterPro" id="IPR036942">
    <property type="entry name" value="Beta-barrel_TonB_sf"/>
</dbReference>
<keyword evidence="8 12" id="KW-0798">TonB box</keyword>
<dbReference type="SUPFAM" id="SSF56935">
    <property type="entry name" value="Porins"/>
    <property type="match status" value="1"/>
</dbReference>
<dbReference type="InterPro" id="IPR000531">
    <property type="entry name" value="Beta-barrel_TonB"/>
</dbReference>
<keyword evidence="13" id="KW-0732">Signal</keyword>
<dbReference type="InterPro" id="IPR012910">
    <property type="entry name" value="Plug_dom"/>
</dbReference>